<dbReference type="RefSeq" id="XP_016233555.1">
    <property type="nucleotide sequence ID" value="XM_016382852.1"/>
</dbReference>
<dbReference type="AlphaFoldDB" id="A0A0D2BQC7"/>
<evidence type="ECO:0000256" key="4">
    <source>
        <dbReference type="SAM" id="Phobius"/>
    </source>
</evidence>
<dbReference type="InterPro" id="IPR050327">
    <property type="entry name" value="Proton-linked_MCT"/>
</dbReference>
<feature type="transmembrane region" description="Helical" evidence="4">
    <location>
        <begin position="305"/>
        <end position="326"/>
    </location>
</feature>
<sequence>MAQSDTNDSIALETVKSRNDAVEGRGESLENTHNGHEEDTVPDLPPIDRGRAAWRMLFSAFIFEALLWGFPLSFGVFQNYYSRLPQYANQPYVSVVGTVASGISYMGAPLIIPLLKRLGRYRTSIIWVGWSMCIVGVLASSFARNLPTIIFTQGVMYGVGFTLFYYPILGMVNELWVARRGMAYGILCASSGLSGVVMPVTPEALLEKFGLSTTLRSVAIGIAILTGPLIPFLKGRTTISPQQQRQPTTAPTPTPTPHTDWSFLHVPLFWIYTLSNLMQGLGYFFPSLYLPSYAATTMGMGSRRGALLLSVMSVAQVLGQFSFGYLSDRRFSVNTLAVTSTLVSATAVLTLWGLARSFGLLCLFAVLYGFFGAGYTAVWARMGTNVTRDTTAAFAAFGLFNFGKGLGNVFAGPIGANLLIDDFSSSTTAHSADYGATKYKAVVLFTGSCMLASGASALTAYLKPWKAPAVRD</sequence>
<dbReference type="PANTHER" id="PTHR11360">
    <property type="entry name" value="MONOCARBOXYLATE TRANSPORTER"/>
    <property type="match status" value="1"/>
</dbReference>
<dbReference type="InterPro" id="IPR011701">
    <property type="entry name" value="MFS"/>
</dbReference>
<feature type="region of interest" description="Disordered" evidence="3">
    <location>
        <begin position="1"/>
        <end position="44"/>
    </location>
</feature>
<dbReference type="GO" id="GO:0016020">
    <property type="term" value="C:membrane"/>
    <property type="evidence" value="ECO:0007669"/>
    <property type="project" value="UniProtKB-SubCell"/>
</dbReference>
<gene>
    <name evidence="5" type="ORF">PV08_08527</name>
</gene>
<reference evidence="5 6" key="1">
    <citation type="submission" date="2015-01" db="EMBL/GenBank/DDBJ databases">
        <title>The Genome Sequence of Exophiala spinifera CBS89968.</title>
        <authorList>
            <consortium name="The Broad Institute Genomics Platform"/>
            <person name="Cuomo C."/>
            <person name="de Hoog S."/>
            <person name="Gorbushina A."/>
            <person name="Stielow B."/>
            <person name="Teixiera M."/>
            <person name="Abouelleil A."/>
            <person name="Chapman S.B."/>
            <person name="Priest M."/>
            <person name="Young S.K."/>
            <person name="Wortman J."/>
            <person name="Nusbaum C."/>
            <person name="Birren B."/>
        </authorList>
    </citation>
    <scope>NUCLEOTIDE SEQUENCE [LARGE SCALE GENOMIC DNA]</scope>
    <source>
        <strain evidence="5 6">CBS 89968</strain>
    </source>
</reference>
<comment type="subcellular location">
    <subcellularLocation>
        <location evidence="1">Membrane</location>
        <topology evidence="1">Multi-pass membrane protein</topology>
    </subcellularLocation>
</comment>
<proteinExistence type="inferred from homology"/>
<protein>
    <recommendedName>
        <fullName evidence="7">Major facilitator superfamily (MFS) profile domain-containing protein</fullName>
    </recommendedName>
</protein>
<dbReference type="SUPFAM" id="SSF103473">
    <property type="entry name" value="MFS general substrate transporter"/>
    <property type="match status" value="1"/>
</dbReference>
<comment type="similarity">
    <text evidence="2">Belongs to the major facilitator superfamily. Monocarboxylate porter (TC 2.A.1.13) family.</text>
</comment>
<feature type="transmembrane region" description="Helical" evidence="4">
    <location>
        <begin position="358"/>
        <end position="380"/>
    </location>
</feature>
<dbReference type="InterPro" id="IPR036259">
    <property type="entry name" value="MFS_trans_sf"/>
</dbReference>
<dbReference type="Gene3D" id="1.20.1250.20">
    <property type="entry name" value="MFS general substrate transporter like domains"/>
    <property type="match status" value="2"/>
</dbReference>
<feature type="transmembrane region" description="Helical" evidence="4">
    <location>
        <begin position="124"/>
        <end position="143"/>
    </location>
</feature>
<dbReference type="Pfam" id="PF07690">
    <property type="entry name" value="MFS_1"/>
    <property type="match status" value="1"/>
</dbReference>
<evidence type="ECO:0008006" key="7">
    <source>
        <dbReference type="Google" id="ProtNLM"/>
    </source>
</evidence>
<feature type="transmembrane region" description="Helical" evidence="4">
    <location>
        <begin position="149"/>
        <end position="169"/>
    </location>
</feature>
<dbReference type="GO" id="GO:0022857">
    <property type="term" value="F:transmembrane transporter activity"/>
    <property type="evidence" value="ECO:0007669"/>
    <property type="project" value="InterPro"/>
</dbReference>
<feature type="compositionally biased region" description="Basic and acidic residues" evidence="3">
    <location>
        <begin position="15"/>
        <end position="39"/>
    </location>
</feature>
<keyword evidence="6" id="KW-1185">Reference proteome</keyword>
<evidence type="ECO:0000256" key="3">
    <source>
        <dbReference type="SAM" id="MobiDB-lite"/>
    </source>
</evidence>
<dbReference type="VEuPathDB" id="FungiDB:PV08_08527"/>
<keyword evidence="4" id="KW-1133">Transmembrane helix</keyword>
<dbReference type="HOGENOM" id="CLU_001265_1_2_1"/>
<dbReference type="Proteomes" id="UP000053328">
    <property type="component" value="Unassembled WGS sequence"/>
</dbReference>
<feature type="transmembrane region" description="Helical" evidence="4">
    <location>
        <begin position="57"/>
        <end position="80"/>
    </location>
</feature>
<dbReference type="EMBL" id="KN847497">
    <property type="protein sequence ID" value="KIW13339.1"/>
    <property type="molecule type" value="Genomic_DNA"/>
</dbReference>
<feature type="transmembrane region" description="Helical" evidence="4">
    <location>
        <begin position="439"/>
        <end position="462"/>
    </location>
</feature>
<name>A0A0D2BQC7_9EURO</name>
<keyword evidence="4" id="KW-0812">Transmembrane</keyword>
<feature type="transmembrane region" description="Helical" evidence="4">
    <location>
        <begin position="92"/>
        <end position="112"/>
    </location>
</feature>
<dbReference type="PANTHER" id="PTHR11360:SF287">
    <property type="entry name" value="MFS MONOCARBOXYLATE TRANSPORTER"/>
    <property type="match status" value="1"/>
</dbReference>
<feature type="transmembrane region" description="Helical" evidence="4">
    <location>
        <begin position="263"/>
        <end position="285"/>
    </location>
</feature>
<feature type="transmembrane region" description="Helical" evidence="4">
    <location>
        <begin position="333"/>
        <end position="352"/>
    </location>
</feature>
<feature type="transmembrane region" description="Helical" evidence="4">
    <location>
        <begin position="181"/>
        <end position="201"/>
    </location>
</feature>
<evidence type="ECO:0000313" key="6">
    <source>
        <dbReference type="Proteomes" id="UP000053328"/>
    </source>
</evidence>
<organism evidence="5 6">
    <name type="scientific">Exophiala spinifera</name>
    <dbReference type="NCBI Taxonomy" id="91928"/>
    <lineage>
        <taxon>Eukaryota</taxon>
        <taxon>Fungi</taxon>
        <taxon>Dikarya</taxon>
        <taxon>Ascomycota</taxon>
        <taxon>Pezizomycotina</taxon>
        <taxon>Eurotiomycetes</taxon>
        <taxon>Chaetothyriomycetidae</taxon>
        <taxon>Chaetothyriales</taxon>
        <taxon>Herpotrichiellaceae</taxon>
        <taxon>Exophiala</taxon>
    </lineage>
</organism>
<evidence type="ECO:0000256" key="1">
    <source>
        <dbReference type="ARBA" id="ARBA00004141"/>
    </source>
</evidence>
<feature type="transmembrane region" description="Helical" evidence="4">
    <location>
        <begin position="213"/>
        <end position="233"/>
    </location>
</feature>
<feature type="transmembrane region" description="Helical" evidence="4">
    <location>
        <begin position="392"/>
        <end position="419"/>
    </location>
</feature>
<evidence type="ECO:0000313" key="5">
    <source>
        <dbReference type="EMBL" id="KIW13339.1"/>
    </source>
</evidence>
<dbReference type="GeneID" id="27335610"/>
<dbReference type="OrthoDB" id="2213137at2759"/>
<evidence type="ECO:0000256" key="2">
    <source>
        <dbReference type="ARBA" id="ARBA00006727"/>
    </source>
</evidence>
<accession>A0A0D2BQC7</accession>
<keyword evidence="4" id="KW-0472">Membrane</keyword>